<dbReference type="InterPro" id="IPR000086">
    <property type="entry name" value="NUDIX_hydrolase_dom"/>
</dbReference>
<dbReference type="InterPro" id="IPR013024">
    <property type="entry name" value="GGCT-like"/>
</dbReference>
<sequence>MPAKPLFLFGTLRHAPLLDAVAGAPLDGEAATLTDHAVSRAVDGAGIAQRFPLCAAQPGAVAQGLLVRPDARAMARLDAYEQLWHYRPEPVTVQATDGPVEALVYRPEAGLFTPGEPWSLAEWVALEGRLRTEVAQALMPLFDRLPPAIIAERYPLLAGHVASRLRAADEPAPATLRHDAMPDDVALLAREEPYTRFFAVFEDRLRHRRFGGGSSETVLRAAFLMSDAVTVLPYDPVRDRVMVVEQFRAGPFARGDRNPWSIEAIAGRIDAGEEPEAAARREAREEAALDLGVLHSSGRYYPSPGAVTEYLYTYIGLAALPDEAAGIHGLASEAEDIRSHILPFERLMDLIRSGEVANGPLITSAYWLALNRERLRQP</sequence>
<comment type="function">
    <text evidence="8">Acts on ADP-mannose and ADP-glucose as well as ADP-ribose. Prevents glycogen biosynthesis. The reaction catalyzed by this enzyme is a limiting step of the gluconeogenic process.</text>
</comment>
<keyword evidence="5 13" id="KW-0479">Metal-binding</keyword>
<evidence type="ECO:0000259" key="15">
    <source>
        <dbReference type="PROSITE" id="PS51462"/>
    </source>
</evidence>
<dbReference type="Gene3D" id="3.90.79.10">
    <property type="entry name" value="Nucleoside Triphosphate Pyrophosphohydrolase"/>
    <property type="match status" value="1"/>
</dbReference>
<evidence type="ECO:0000256" key="13">
    <source>
        <dbReference type="PIRSR" id="PIRSR604385-2"/>
    </source>
</evidence>
<gene>
    <name evidence="16" type="ORF">C4N9_05250</name>
</gene>
<keyword evidence="17" id="KW-1185">Reference proteome</keyword>
<dbReference type="Gene3D" id="3.10.490.10">
    <property type="entry name" value="Gamma-glutamyl cyclotransferase-like"/>
    <property type="match status" value="1"/>
</dbReference>
<evidence type="ECO:0000256" key="11">
    <source>
        <dbReference type="ARBA" id="ARBA00033056"/>
    </source>
</evidence>
<proteinExistence type="inferred from homology"/>
<evidence type="ECO:0000256" key="1">
    <source>
        <dbReference type="ARBA" id="ARBA00001946"/>
    </source>
</evidence>
<dbReference type="PANTHER" id="PTHR11839:SF5">
    <property type="entry name" value="ADP-RIBOSE PYROPHOSPHATASE"/>
    <property type="match status" value="1"/>
</dbReference>
<feature type="binding site" evidence="13">
    <location>
        <position position="266"/>
    </location>
    <ligand>
        <name>Mg(2+)</name>
        <dbReference type="ChEBI" id="CHEBI:18420"/>
        <label>1</label>
    </ligand>
</feature>
<dbReference type="GO" id="GO:0019144">
    <property type="term" value="F:ADP-sugar diphosphatase activity"/>
    <property type="evidence" value="ECO:0007669"/>
    <property type="project" value="TreeGrafter"/>
</dbReference>
<dbReference type="CDD" id="cd06661">
    <property type="entry name" value="GGCT_like"/>
    <property type="match status" value="1"/>
</dbReference>
<dbReference type="Pfam" id="PF06094">
    <property type="entry name" value="GGACT"/>
    <property type="match status" value="1"/>
</dbReference>
<accession>A0A2U2CE31</accession>
<dbReference type="InterPro" id="IPR009288">
    <property type="entry name" value="AIG2-like_dom"/>
</dbReference>
<comment type="catalytic activity">
    <reaction evidence="12">
        <text>ADP-D-ribose + H2O = D-ribose 5-phosphate + AMP + 2 H(+)</text>
        <dbReference type="Rhea" id="RHEA:10412"/>
        <dbReference type="ChEBI" id="CHEBI:15377"/>
        <dbReference type="ChEBI" id="CHEBI:15378"/>
        <dbReference type="ChEBI" id="CHEBI:57967"/>
        <dbReference type="ChEBI" id="CHEBI:78346"/>
        <dbReference type="ChEBI" id="CHEBI:456215"/>
        <dbReference type="EC" id="3.6.1.13"/>
    </reaction>
</comment>
<evidence type="ECO:0000256" key="9">
    <source>
        <dbReference type="ARBA" id="ARBA00030162"/>
    </source>
</evidence>
<dbReference type="AlphaFoldDB" id="A0A2U2CE31"/>
<evidence type="ECO:0000313" key="17">
    <source>
        <dbReference type="Proteomes" id="UP000244940"/>
    </source>
</evidence>
<evidence type="ECO:0000256" key="10">
    <source>
        <dbReference type="ARBA" id="ARBA00030308"/>
    </source>
</evidence>
<name>A0A2U2CE31_9RHOB</name>
<comment type="similarity">
    <text evidence="2">Belongs to the Nudix hydrolase family. NudF subfamily.</text>
</comment>
<evidence type="ECO:0000256" key="8">
    <source>
        <dbReference type="ARBA" id="ARBA00025164"/>
    </source>
</evidence>
<dbReference type="EC" id="3.6.1.13" evidence="3"/>
<dbReference type="InterPro" id="IPR036568">
    <property type="entry name" value="GGCT-like_sf"/>
</dbReference>
<keyword evidence="6" id="KW-0378">Hydrolase</keyword>
<evidence type="ECO:0000256" key="14">
    <source>
        <dbReference type="PIRSR" id="PIRSR604385-3"/>
    </source>
</evidence>
<dbReference type="GO" id="GO:0046872">
    <property type="term" value="F:metal ion binding"/>
    <property type="evidence" value="ECO:0007669"/>
    <property type="project" value="UniProtKB-KW"/>
</dbReference>
<dbReference type="NCBIfam" id="TIGR00052">
    <property type="entry name" value="nudix-type nucleoside diphosphatase, YffH/AdpP family"/>
    <property type="match status" value="1"/>
</dbReference>
<dbReference type="InterPro" id="IPR004385">
    <property type="entry name" value="NDP_pyrophosphatase"/>
</dbReference>
<dbReference type="GO" id="GO:0006753">
    <property type="term" value="P:nucleoside phosphate metabolic process"/>
    <property type="evidence" value="ECO:0007669"/>
    <property type="project" value="TreeGrafter"/>
</dbReference>
<dbReference type="Pfam" id="PF00293">
    <property type="entry name" value="NUDIX"/>
    <property type="match status" value="1"/>
</dbReference>
<feature type="short sequence motif" description="Nudix box" evidence="14">
    <location>
        <begin position="267"/>
        <end position="289"/>
    </location>
</feature>
<evidence type="ECO:0000256" key="4">
    <source>
        <dbReference type="ARBA" id="ARBA00013297"/>
    </source>
</evidence>
<dbReference type="GO" id="GO:0019693">
    <property type="term" value="P:ribose phosphate metabolic process"/>
    <property type="evidence" value="ECO:0007669"/>
    <property type="project" value="TreeGrafter"/>
</dbReference>
<evidence type="ECO:0000256" key="7">
    <source>
        <dbReference type="ARBA" id="ARBA00022842"/>
    </source>
</evidence>
<comment type="cofactor">
    <cofactor evidence="1 13">
        <name>Mg(2+)</name>
        <dbReference type="ChEBI" id="CHEBI:18420"/>
    </cofactor>
</comment>
<evidence type="ECO:0000256" key="2">
    <source>
        <dbReference type="ARBA" id="ARBA00007482"/>
    </source>
</evidence>
<feature type="binding site" evidence="13">
    <location>
        <position position="335"/>
    </location>
    <ligand>
        <name>Mg(2+)</name>
        <dbReference type="ChEBI" id="CHEBI:18420"/>
        <label>1</label>
    </ligand>
</feature>
<dbReference type="SUPFAM" id="SSF55811">
    <property type="entry name" value="Nudix"/>
    <property type="match status" value="1"/>
</dbReference>
<dbReference type="GO" id="GO:0005829">
    <property type="term" value="C:cytosol"/>
    <property type="evidence" value="ECO:0007669"/>
    <property type="project" value="TreeGrafter"/>
</dbReference>
<dbReference type="PANTHER" id="PTHR11839">
    <property type="entry name" value="UDP/ADP-SUGAR PYROPHOSPHATASE"/>
    <property type="match status" value="1"/>
</dbReference>
<evidence type="ECO:0000256" key="3">
    <source>
        <dbReference type="ARBA" id="ARBA00012453"/>
    </source>
</evidence>
<dbReference type="InterPro" id="IPR015797">
    <property type="entry name" value="NUDIX_hydrolase-like_dom_sf"/>
</dbReference>
<dbReference type="Proteomes" id="UP000244940">
    <property type="component" value="Unassembled WGS sequence"/>
</dbReference>
<dbReference type="RefSeq" id="WP_109532257.1">
    <property type="nucleotide sequence ID" value="NZ_QEYD01000003.1"/>
</dbReference>
<evidence type="ECO:0000313" key="16">
    <source>
        <dbReference type="EMBL" id="PWE30110.1"/>
    </source>
</evidence>
<dbReference type="OrthoDB" id="5292471at2"/>
<feature type="domain" description="Nudix hydrolase" evidence="15">
    <location>
        <begin position="224"/>
        <end position="364"/>
    </location>
</feature>
<feature type="binding site" evidence="13">
    <location>
        <position position="282"/>
    </location>
    <ligand>
        <name>Mg(2+)</name>
        <dbReference type="ChEBI" id="CHEBI:18420"/>
        <label>1</label>
    </ligand>
</feature>
<protein>
    <recommendedName>
        <fullName evidence="4">ADP-ribose pyrophosphatase</fullName>
        <ecNumber evidence="3">3.6.1.13</ecNumber>
    </recommendedName>
    <alternativeName>
        <fullName evidence="9">ADP-ribose diphosphatase</fullName>
    </alternativeName>
    <alternativeName>
        <fullName evidence="11">ADP-ribose phosphohydrolase</fullName>
    </alternativeName>
    <alternativeName>
        <fullName evidence="10">Adenosine diphosphoribose pyrophosphatase</fullName>
    </alternativeName>
</protein>
<organism evidence="16 17">
    <name type="scientific">Pararhodobacter marinus</name>
    <dbReference type="NCBI Taxonomy" id="2184063"/>
    <lineage>
        <taxon>Bacteria</taxon>
        <taxon>Pseudomonadati</taxon>
        <taxon>Pseudomonadota</taxon>
        <taxon>Alphaproteobacteria</taxon>
        <taxon>Rhodobacterales</taxon>
        <taxon>Paracoccaceae</taxon>
        <taxon>Pararhodobacter</taxon>
    </lineage>
</organism>
<reference evidence="16 17" key="1">
    <citation type="submission" date="2018-05" db="EMBL/GenBank/DDBJ databases">
        <title>Pararhodobacter marina sp. nov., isolated from deep-sea water of the Indian Ocean.</title>
        <authorList>
            <person name="Lai Q.Sr."/>
            <person name="Liu X."/>
            <person name="Shao Z."/>
        </authorList>
    </citation>
    <scope>NUCLEOTIDE SEQUENCE [LARGE SCALE GENOMIC DNA]</scope>
    <source>
        <strain evidence="16 17">CIC4N-9</strain>
    </source>
</reference>
<keyword evidence="7 13" id="KW-0460">Magnesium</keyword>
<feature type="binding site" evidence="13">
    <location>
        <position position="286"/>
    </location>
    <ligand>
        <name>Mg(2+)</name>
        <dbReference type="ChEBI" id="CHEBI:18420"/>
        <label>1</label>
    </ligand>
</feature>
<evidence type="ECO:0000256" key="5">
    <source>
        <dbReference type="ARBA" id="ARBA00022723"/>
    </source>
</evidence>
<dbReference type="PROSITE" id="PS51462">
    <property type="entry name" value="NUDIX"/>
    <property type="match status" value="1"/>
</dbReference>
<dbReference type="GO" id="GO:0047631">
    <property type="term" value="F:ADP-ribose diphosphatase activity"/>
    <property type="evidence" value="ECO:0007669"/>
    <property type="project" value="UniProtKB-EC"/>
</dbReference>
<dbReference type="SUPFAM" id="SSF110857">
    <property type="entry name" value="Gamma-glutamyl cyclotransferase-like"/>
    <property type="match status" value="1"/>
</dbReference>
<evidence type="ECO:0000256" key="12">
    <source>
        <dbReference type="ARBA" id="ARBA00049546"/>
    </source>
</evidence>
<evidence type="ECO:0000256" key="6">
    <source>
        <dbReference type="ARBA" id="ARBA00022801"/>
    </source>
</evidence>
<comment type="caution">
    <text evidence="16">The sequence shown here is derived from an EMBL/GenBank/DDBJ whole genome shotgun (WGS) entry which is preliminary data.</text>
</comment>
<dbReference type="GeneID" id="94364285"/>
<dbReference type="EMBL" id="QEYD01000003">
    <property type="protein sequence ID" value="PWE30110.1"/>
    <property type="molecule type" value="Genomic_DNA"/>
</dbReference>